<dbReference type="SUPFAM" id="SSF55961">
    <property type="entry name" value="Bet v1-like"/>
    <property type="match status" value="1"/>
</dbReference>
<protein>
    <recommendedName>
        <fullName evidence="3">SRPBCC family protein</fullName>
    </recommendedName>
</protein>
<evidence type="ECO:0008006" key="3">
    <source>
        <dbReference type="Google" id="ProtNLM"/>
    </source>
</evidence>
<evidence type="ECO:0000313" key="2">
    <source>
        <dbReference type="Proteomes" id="UP000672032"/>
    </source>
</evidence>
<reference evidence="1" key="1">
    <citation type="submission" date="2020-10" db="EMBL/GenBank/DDBJ databases">
        <title>Genome Sequence of Monilinia vaccinii-corymbosi Sheds Light on Mummy Berry Disease Infection of Blueberry and Mating Type.</title>
        <authorList>
            <person name="Yow A.G."/>
            <person name="Zhang Y."/>
            <person name="Bansal K."/>
            <person name="Eacker S.M."/>
            <person name="Sullivan S."/>
            <person name="Liachko I."/>
            <person name="Cubeta M.A."/>
            <person name="Rollins J.A."/>
            <person name="Ashrafi H."/>
        </authorList>
    </citation>
    <scope>NUCLEOTIDE SEQUENCE</scope>
    <source>
        <strain evidence="1">RL-1</strain>
    </source>
</reference>
<dbReference type="AlphaFoldDB" id="A0A8A3P7K0"/>
<dbReference type="OrthoDB" id="509124at2759"/>
<keyword evidence="2" id="KW-1185">Reference proteome</keyword>
<evidence type="ECO:0000313" key="1">
    <source>
        <dbReference type="EMBL" id="QSZ28639.1"/>
    </source>
</evidence>
<dbReference type="Proteomes" id="UP000672032">
    <property type="component" value="Chromosome 1"/>
</dbReference>
<sequence length="173" mass="19546">MATPSLRKDKAVLSTYASVRINASADEVFGVITSFEKYESGYSQYRWDGDQDKMPIVGARGLYSFRVEGIQDRCVPVVLTVLDPAHRKMAAKTTSYPDWLLGSERVQQVVPIKGRANICEYRTWITLAGIAAYYPLLTARDELEDVIRDAAMELKAFIEARKREGRPLEHISQ</sequence>
<accession>A0A8A3P7K0</accession>
<dbReference type="EMBL" id="CP063405">
    <property type="protein sequence ID" value="QSZ28639.1"/>
    <property type="molecule type" value="Genomic_DNA"/>
</dbReference>
<organism evidence="1 2">
    <name type="scientific">Monilinia vaccinii-corymbosi</name>
    <dbReference type="NCBI Taxonomy" id="61207"/>
    <lineage>
        <taxon>Eukaryota</taxon>
        <taxon>Fungi</taxon>
        <taxon>Dikarya</taxon>
        <taxon>Ascomycota</taxon>
        <taxon>Pezizomycotina</taxon>
        <taxon>Leotiomycetes</taxon>
        <taxon>Helotiales</taxon>
        <taxon>Sclerotiniaceae</taxon>
        <taxon>Monilinia</taxon>
    </lineage>
</organism>
<name>A0A8A3P7K0_9HELO</name>
<proteinExistence type="predicted"/>
<gene>
    <name evidence="1" type="ORF">DSL72_003138</name>
</gene>